<dbReference type="Gene3D" id="1.10.3680.10">
    <property type="entry name" value="TerB-like"/>
    <property type="match status" value="1"/>
</dbReference>
<evidence type="ECO:0000256" key="1">
    <source>
        <dbReference type="ARBA" id="ARBA00001947"/>
    </source>
</evidence>
<evidence type="ECO:0000256" key="2">
    <source>
        <dbReference type="ARBA" id="ARBA00022475"/>
    </source>
</evidence>
<dbReference type="SUPFAM" id="SSF158682">
    <property type="entry name" value="TerB-like"/>
    <property type="match status" value="1"/>
</dbReference>
<dbReference type="Proteomes" id="UP000471298">
    <property type="component" value="Unassembled WGS sequence"/>
</dbReference>
<keyword evidence="2" id="KW-1003">Cell membrane</keyword>
<keyword evidence="5" id="KW-0479">Metal-binding</keyword>
<feature type="transmembrane region" description="Helical" evidence="11">
    <location>
        <begin position="20"/>
        <end position="43"/>
    </location>
</feature>
<dbReference type="GO" id="GO:0006508">
    <property type="term" value="P:proteolysis"/>
    <property type="evidence" value="ECO:0007669"/>
    <property type="project" value="UniProtKB-KW"/>
</dbReference>
<dbReference type="Gene3D" id="3.30.2010.10">
    <property type="entry name" value="Metalloproteases ('zincins'), catalytic domain"/>
    <property type="match status" value="1"/>
</dbReference>
<keyword evidence="9 13" id="KW-0482">Metalloprotease</keyword>
<dbReference type="InterPro" id="IPR050083">
    <property type="entry name" value="HtpX_protease"/>
</dbReference>
<evidence type="ECO:0000256" key="6">
    <source>
        <dbReference type="ARBA" id="ARBA00022801"/>
    </source>
</evidence>
<dbReference type="InterPro" id="IPR029024">
    <property type="entry name" value="TerB-like"/>
</dbReference>
<dbReference type="RefSeq" id="WP_152810808.1">
    <property type="nucleotide sequence ID" value="NZ_WHNW01000012.1"/>
</dbReference>
<sequence length="663" mass="73347">MDFFEQQALARRKTKWLVGYFLIALTLIVLTLNTVAWLVYLLLSQQQTQAAIRAIDSSIDGSMDSINQTLHFGQWLITPWGIGIALGIIGIIAVGSLFRWISLSDGGLAVARLMNARFILPDTNDRLEKQLINVVEEMAIASGTFVPHVYVIDHEPGINAFVAGTTQQDTVLVITQGALTQLSRDELQGVVAHEFSHIFHGDVRTNMQLIAILAGILLIGQAGHYILDSATRIRGRDSEKAIAVTLSIGAAMTVVGSIGLFFGRLIKAAISRQREFLADASAVQFARDNQGLAGALIKIEQQGALLRSAHAEETSHMCIAEPIRMAFGGSMASHPPIDKRLDAIMRHWKLFKLEKSRDIGTENQATQAAQTTPQKAKNSAIDTIGNPNIQDIQQAAILIGALPEILKQAAHSPRNDINATQVILALLFSDNGQFSDTSEKAIVAAYDDATLSNSKMLAAHLPADTVTWRLPIVEMAMPSIRRLNQTEQQRFGHLLQRLIMDDKHVTLFEYVLYCLVIKSIDPQKPNHRLIKQFAAVADDIQQLLSTVINASDYDDNKPPKDRKSVVFTQQWQHFSSEPRQLISGAFNATAVHQALKNLDQLDISRKKILLSRLEAVALDDHQLNPHEAELLRAIAEYLGCPMPLSVQQYRADKLTQLDLHQIR</sequence>
<comment type="caution">
    <text evidence="13">The sequence shown here is derived from an EMBL/GenBank/DDBJ whole genome shotgun (WGS) entry which is preliminary data.</text>
</comment>
<evidence type="ECO:0000256" key="3">
    <source>
        <dbReference type="ARBA" id="ARBA00022670"/>
    </source>
</evidence>
<feature type="domain" description="Peptidase M48" evidence="12">
    <location>
        <begin position="128"/>
        <end position="344"/>
    </location>
</feature>
<keyword evidence="4 11" id="KW-0812">Transmembrane</keyword>
<dbReference type="PANTHER" id="PTHR43221:SF2">
    <property type="entry name" value="PROTEASE HTPX HOMOLOG"/>
    <property type="match status" value="1"/>
</dbReference>
<gene>
    <name evidence="13" type="ORF">GCU85_08770</name>
</gene>
<dbReference type="Pfam" id="PF01435">
    <property type="entry name" value="Peptidase_M48"/>
    <property type="match status" value="1"/>
</dbReference>
<dbReference type="EMBL" id="WHNW01000012">
    <property type="protein sequence ID" value="MPV86817.1"/>
    <property type="molecule type" value="Genomic_DNA"/>
</dbReference>
<dbReference type="InterPro" id="IPR001915">
    <property type="entry name" value="Peptidase_M48"/>
</dbReference>
<dbReference type="GO" id="GO:0004222">
    <property type="term" value="F:metalloendopeptidase activity"/>
    <property type="evidence" value="ECO:0007669"/>
    <property type="project" value="InterPro"/>
</dbReference>
<evidence type="ECO:0000256" key="5">
    <source>
        <dbReference type="ARBA" id="ARBA00022723"/>
    </source>
</evidence>
<accession>A0A6N7F090</accession>
<evidence type="ECO:0000313" key="13">
    <source>
        <dbReference type="EMBL" id="MPV86817.1"/>
    </source>
</evidence>
<evidence type="ECO:0000256" key="4">
    <source>
        <dbReference type="ARBA" id="ARBA00022692"/>
    </source>
</evidence>
<feature type="transmembrane region" description="Helical" evidence="11">
    <location>
        <begin position="77"/>
        <end position="98"/>
    </location>
</feature>
<dbReference type="InParanoid" id="A0A6N7F090"/>
<dbReference type="AlphaFoldDB" id="A0A6N7F090"/>
<keyword evidence="6" id="KW-0378">Hydrolase</keyword>
<feature type="transmembrane region" description="Helical" evidence="11">
    <location>
        <begin position="242"/>
        <end position="266"/>
    </location>
</feature>
<evidence type="ECO:0000256" key="11">
    <source>
        <dbReference type="SAM" id="Phobius"/>
    </source>
</evidence>
<evidence type="ECO:0000256" key="7">
    <source>
        <dbReference type="ARBA" id="ARBA00022833"/>
    </source>
</evidence>
<keyword evidence="3 13" id="KW-0645">Protease</keyword>
<name>A0A6N7F090_9GAMM</name>
<evidence type="ECO:0000256" key="8">
    <source>
        <dbReference type="ARBA" id="ARBA00022989"/>
    </source>
</evidence>
<organism evidence="13 14">
    <name type="scientific">Ostreibacterium oceani</name>
    <dbReference type="NCBI Taxonomy" id="2654998"/>
    <lineage>
        <taxon>Bacteria</taxon>
        <taxon>Pseudomonadati</taxon>
        <taxon>Pseudomonadota</taxon>
        <taxon>Gammaproteobacteria</taxon>
        <taxon>Cardiobacteriales</taxon>
        <taxon>Ostreibacteriaceae</taxon>
        <taxon>Ostreibacterium</taxon>
    </lineage>
</organism>
<evidence type="ECO:0000259" key="12">
    <source>
        <dbReference type="Pfam" id="PF01435"/>
    </source>
</evidence>
<dbReference type="CDD" id="cd07340">
    <property type="entry name" value="M48B_Htpx_like"/>
    <property type="match status" value="1"/>
</dbReference>
<comment type="cofactor">
    <cofactor evidence="1">
        <name>Zn(2+)</name>
        <dbReference type="ChEBI" id="CHEBI:29105"/>
    </cofactor>
</comment>
<proteinExistence type="predicted"/>
<protein>
    <submittedName>
        <fullName evidence="13">M48 family metalloprotease</fullName>
    </submittedName>
</protein>
<evidence type="ECO:0000256" key="10">
    <source>
        <dbReference type="ARBA" id="ARBA00023136"/>
    </source>
</evidence>
<keyword evidence="14" id="KW-1185">Reference proteome</keyword>
<keyword evidence="7" id="KW-0862">Zinc</keyword>
<feature type="transmembrane region" description="Helical" evidence="11">
    <location>
        <begin position="209"/>
        <end position="227"/>
    </location>
</feature>
<reference evidence="13 14" key="1">
    <citation type="submission" date="2019-10" db="EMBL/GenBank/DDBJ databases">
        <title>Cardiobacteriales fam. a chemoheterotrophic member of the order Cardiobacteriales, and proposal of Cardiobacteriales fam. nov.</title>
        <authorList>
            <person name="Wang C."/>
        </authorList>
    </citation>
    <scope>NUCLEOTIDE SEQUENCE [LARGE SCALE GENOMIC DNA]</scope>
    <source>
        <strain evidence="13 14">ML27</strain>
    </source>
</reference>
<dbReference type="GO" id="GO:0046872">
    <property type="term" value="F:metal ion binding"/>
    <property type="evidence" value="ECO:0007669"/>
    <property type="project" value="UniProtKB-KW"/>
</dbReference>
<dbReference type="PANTHER" id="PTHR43221">
    <property type="entry name" value="PROTEASE HTPX"/>
    <property type="match status" value="1"/>
</dbReference>
<evidence type="ECO:0000256" key="9">
    <source>
        <dbReference type="ARBA" id="ARBA00023049"/>
    </source>
</evidence>
<keyword evidence="10 11" id="KW-0472">Membrane</keyword>
<keyword evidence="8 11" id="KW-1133">Transmembrane helix</keyword>
<evidence type="ECO:0000313" key="14">
    <source>
        <dbReference type="Proteomes" id="UP000471298"/>
    </source>
</evidence>